<dbReference type="GO" id="GO:0009117">
    <property type="term" value="P:nucleotide metabolic process"/>
    <property type="evidence" value="ECO:0007669"/>
    <property type="project" value="UniProtKB-KW"/>
</dbReference>
<accession>C9L6T8</accession>
<reference evidence="4" key="1">
    <citation type="submission" date="2009-09" db="EMBL/GenBank/DDBJ databases">
        <authorList>
            <person name="Weinstock G."/>
            <person name="Sodergren E."/>
            <person name="Clifton S."/>
            <person name="Fulton L."/>
            <person name="Fulton B."/>
            <person name="Courtney L."/>
            <person name="Fronick C."/>
            <person name="Harrison M."/>
            <person name="Strong C."/>
            <person name="Farmer C."/>
            <person name="Delahaunty K."/>
            <person name="Markovic C."/>
            <person name="Hall O."/>
            <person name="Minx P."/>
            <person name="Tomlinson C."/>
            <person name="Mitreva M."/>
            <person name="Nelson J."/>
            <person name="Hou S."/>
            <person name="Wollam A."/>
            <person name="Pepin K.H."/>
            <person name="Johnson M."/>
            <person name="Bhonagiri V."/>
            <person name="Nash W.E."/>
            <person name="Warren W."/>
            <person name="Chinwalla A."/>
            <person name="Mardis E.R."/>
            <person name="Wilson R.K."/>
        </authorList>
    </citation>
    <scope>NUCLEOTIDE SEQUENCE [LARGE SCALE GENOMIC DNA]</scope>
    <source>
        <strain evidence="4">DSM 20583</strain>
    </source>
</reference>
<feature type="active site" description="Proton acceptor" evidence="3">
    <location>
        <position position="83"/>
    </location>
</feature>
<sequence length="209" mass="23351">MKEYKVGISLKEKNMRKIILASASPRRRELLEQGGIPFTVIPSQAEEKITTEQPGQAVEELSYLKCSDIYEKSLGDVLVIGADTVVASEGKILGKPSSQKDAVKMLQSLQGREHEVYTGVTIMAREGNENRKKTFHEKTKVVFYPMSDEEIRSYVNTGEPMDKAGAYGIQGKSAVFIKEISGDYNNVVGLPLARLYQELKNMGIESREW</sequence>
<dbReference type="Pfam" id="PF02545">
    <property type="entry name" value="Maf"/>
    <property type="match status" value="1"/>
</dbReference>
<dbReference type="EC" id="3.6.1.9" evidence="3"/>
<dbReference type="SUPFAM" id="SSF52972">
    <property type="entry name" value="ITPase-like"/>
    <property type="match status" value="1"/>
</dbReference>
<comment type="caution">
    <text evidence="4">The sequence shown here is derived from an EMBL/GenBank/DDBJ whole genome shotgun (WGS) entry which is preliminary data.</text>
</comment>
<evidence type="ECO:0000256" key="1">
    <source>
        <dbReference type="ARBA" id="ARBA00001968"/>
    </source>
</evidence>
<dbReference type="PIRSF" id="PIRSF006305">
    <property type="entry name" value="Maf"/>
    <property type="match status" value="1"/>
</dbReference>
<comment type="catalytic activity">
    <reaction evidence="3">
        <text>UTP + H2O = UMP + diphosphate + H(+)</text>
        <dbReference type="Rhea" id="RHEA:29395"/>
        <dbReference type="ChEBI" id="CHEBI:15377"/>
        <dbReference type="ChEBI" id="CHEBI:15378"/>
        <dbReference type="ChEBI" id="CHEBI:33019"/>
        <dbReference type="ChEBI" id="CHEBI:46398"/>
        <dbReference type="ChEBI" id="CHEBI:57865"/>
        <dbReference type="EC" id="3.6.1.9"/>
    </reaction>
</comment>
<organism evidence="4 5">
    <name type="scientific">Blautia hansenii DSM 20583</name>
    <dbReference type="NCBI Taxonomy" id="537007"/>
    <lineage>
        <taxon>Bacteria</taxon>
        <taxon>Bacillati</taxon>
        <taxon>Bacillota</taxon>
        <taxon>Clostridia</taxon>
        <taxon>Lachnospirales</taxon>
        <taxon>Lachnospiraceae</taxon>
        <taxon>Blautia</taxon>
    </lineage>
</organism>
<dbReference type="PANTHER" id="PTHR43213:SF5">
    <property type="entry name" value="BIFUNCTIONAL DTTP_UTP PYROPHOSPHATASE_METHYLTRANSFERASE PROTEIN-RELATED"/>
    <property type="match status" value="1"/>
</dbReference>
<feature type="site" description="Important for substrate specificity" evidence="3">
    <location>
        <position position="170"/>
    </location>
</feature>
<dbReference type="Gene3D" id="3.90.950.10">
    <property type="match status" value="1"/>
</dbReference>
<dbReference type="PANTHER" id="PTHR43213">
    <property type="entry name" value="BIFUNCTIONAL DTTP/UTP PYROPHOSPHATASE/METHYLTRANSFERASE PROTEIN-RELATED"/>
    <property type="match status" value="1"/>
</dbReference>
<evidence type="ECO:0000313" key="5">
    <source>
        <dbReference type="Proteomes" id="UP000003755"/>
    </source>
</evidence>
<comment type="similarity">
    <text evidence="3">Belongs to the Maf family. YhdE subfamily.</text>
</comment>
<comment type="caution">
    <text evidence="3">Lacks conserved residue(s) required for the propagation of feature annotation.</text>
</comment>
<evidence type="ECO:0000256" key="2">
    <source>
        <dbReference type="ARBA" id="ARBA00022801"/>
    </source>
</evidence>
<comment type="function">
    <text evidence="3">Nucleoside triphosphate pyrophosphatase that hydrolyzes dTTP and UTP. May have a dual role in cell division arrest and in preventing the incorporation of modified nucleotides into cellular nucleic acids.</text>
</comment>
<proteinExistence type="inferred from homology"/>
<keyword evidence="3" id="KW-0546">Nucleotide metabolism</keyword>
<feature type="site" description="Important for substrate specificity" evidence="3">
    <location>
        <position position="84"/>
    </location>
</feature>
<gene>
    <name evidence="4" type="primary">maf</name>
    <name evidence="4" type="ORF">BLAHAN_05099</name>
</gene>
<dbReference type="InterPro" id="IPR029001">
    <property type="entry name" value="ITPase-like_fam"/>
</dbReference>
<dbReference type="HAMAP" id="MF_00528">
    <property type="entry name" value="Maf"/>
    <property type="match status" value="1"/>
</dbReference>
<dbReference type="STRING" id="537007.BLAHAN_05099"/>
<evidence type="ECO:0000313" key="4">
    <source>
        <dbReference type="EMBL" id="EEX22132.1"/>
    </source>
</evidence>
<dbReference type="InterPro" id="IPR003697">
    <property type="entry name" value="Maf-like"/>
</dbReference>
<name>C9L6T8_BLAHA</name>
<dbReference type="GO" id="GO:0036218">
    <property type="term" value="F:dTTP diphosphatase activity"/>
    <property type="evidence" value="ECO:0007669"/>
    <property type="project" value="RHEA"/>
</dbReference>
<comment type="cofactor">
    <cofactor evidence="1 3">
        <name>a divalent metal cation</name>
        <dbReference type="ChEBI" id="CHEBI:60240"/>
    </cofactor>
</comment>
<evidence type="ECO:0000256" key="3">
    <source>
        <dbReference type="HAMAP-Rule" id="MF_00528"/>
    </source>
</evidence>
<protein>
    <recommendedName>
        <fullName evidence="3">dTTP/UTP pyrophosphatase</fullName>
        <shortName evidence="3">dTTPase/UTPase</shortName>
        <ecNumber evidence="3">3.6.1.9</ecNumber>
    </recommendedName>
    <alternativeName>
        <fullName evidence="3">Nucleoside triphosphate pyrophosphatase</fullName>
    </alternativeName>
    <alternativeName>
        <fullName evidence="3">Nucleotide pyrophosphatase</fullName>
        <shortName evidence="3">Nucleotide PPase</shortName>
    </alternativeName>
</protein>
<dbReference type="NCBIfam" id="TIGR00172">
    <property type="entry name" value="maf"/>
    <property type="match status" value="1"/>
</dbReference>
<dbReference type="HOGENOM" id="CLU_040416_0_0_9"/>
<dbReference type="AlphaFoldDB" id="C9L6T8"/>
<dbReference type="GO" id="GO:0036221">
    <property type="term" value="F:UTP diphosphatase activity"/>
    <property type="evidence" value="ECO:0007669"/>
    <property type="project" value="RHEA"/>
</dbReference>
<dbReference type="CDD" id="cd00555">
    <property type="entry name" value="Maf"/>
    <property type="match status" value="1"/>
</dbReference>
<comment type="subcellular location">
    <subcellularLocation>
        <location evidence="3">Cytoplasm</location>
    </subcellularLocation>
</comment>
<feature type="site" description="Important for substrate specificity" evidence="3">
    <location>
        <position position="26"/>
    </location>
</feature>
<dbReference type="EMBL" id="ABYU02000012">
    <property type="protein sequence ID" value="EEX22132.1"/>
    <property type="molecule type" value="Genomic_DNA"/>
</dbReference>
<dbReference type="Proteomes" id="UP000003755">
    <property type="component" value="Unassembled WGS sequence"/>
</dbReference>
<keyword evidence="2 3" id="KW-0378">Hydrolase</keyword>
<keyword evidence="3" id="KW-0963">Cytoplasm</keyword>
<keyword evidence="5" id="KW-1185">Reference proteome</keyword>
<comment type="catalytic activity">
    <reaction evidence="3">
        <text>dTTP + H2O = dTMP + diphosphate + H(+)</text>
        <dbReference type="Rhea" id="RHEA:28534"/>
        <dbReference type="ChEBI" id="CHEBI:15377"/>
        <dbReference type="ChEBI" id="CHEBI:15378"/>
        <dbReference type="ChEBI" id="CHEBI:33019"/>
        <dbReference type="ChEBI" id="CHEBI:37568"/>
        <dbReference type="ChEBI" id="CHEBI:63528"/>
        <dbReference type="EC" id="3.6.1.9"/>
    </reaction>
</comment>
<dbReference type="GO" id="GO:0005737">
    <property type="term" value="C:cytoplasm"/>
    <property type="evidence" value="ECO:0007669"/>
    <property type="project" value="UniProtKB-SubCell"/>
</dbReference>
<dbReference type="eggNOG" id="COG0424">
    <property type="taxonomic scope" value="Bacteria"/>
</dbReference>